<dbReference type="Proteomes" id="UP000828924">
    <property type="component" value="Chromosome"/>
</dbReference>
<gene>
    <name evidence="2" type="ORF">J4032_10745</name>
</gene>
<sequence>MEMTARELNRATLGRQLLLLREPLGVLDTVRRVVALQAQQAASPYVALWNRIGDFAPAELDAAFTRGEVVKATLMRITLHAVHCDDYQVFREAMRPTLHASRLGYRFAAAGLTPADAEELVPELVRFAQQPRTVAEMEAWLEQRLGTDKKAGAWWGLRSYAPLLHAPTGGPWSFGHRPSYTAARTGRNPQGPVPQGPVPQGPTPEGPLPEGSEDALRTLILRYLQGFGPASVADVAQFAMVQRAPIRAALHALDGTVEQLKGPGGTTLFDIPGAPRPPADTPAPPRLMAMWDSVLLAYADRSRVIPPELRRLVIRNNGDVLPTLLVDGHVAGVWRPVDGGIEATAFHDLPSDAWDGLAAEAESLMTLLAERDPRAYSRYDHWWAKLPDGHVRVLPG</sequence>
<protein>
    <submittedName>
        <fullName evidence="2">AlkZ family DNA glycosylase</fullName>
    </submittedName>
</protein>
<feature type="compositionally biased region" description="Pro residues" evidence="1">
    <location>
        <begin position="191"/>
        <end position="207"/>
    </location>
</feature>
<proteinExistence type="predicted"/>
<reference evidence="2 3" key="1">
    <citation type="submission" date="2021-03" db="EMBL/GenBank/DDBJ databases">
        <title>Complete genome of Streptomyces formicae strain 1H-GS9 (DSM 100524).</title>
        <authorList>
            <person name="Atanasov K.E."/>
            <person name="Altabella T."/>
            <person name="Ferrer A."/>
        </authorList>
    </citation>
    <scope>NUCLEOTIDE SEQUENCE [LARGE SCALE GENOMIC DNA]</scope>
    <source>
        <strain evidence="2 3">1H-GS9</strain>
    </source>
</reference>
<dbReference type="RefSeq" id="WP_242330544.1">
    <property type="nucleotide sequence ID" value="NZ_CP071872.1"/>
</dbReference>
<keyword evidence="3" id="KW-1185">Reference proteome</keyword>
<dbReference type="EMBL" id="CP071872">
    <property type="protein sequence ID" value="UNM11953.1"/>
    <property type="molecule type" value="Genomic_DNA"/>
</dbReference>
<dbReference type="Pfam" id="PF06224">
    <property type="entry name" value="AlkZ-like"/>
    <property type="match status" value="1"/>
</dbReference>
<dbReference type="InterPro" id="IPR009351">
    <property type="entry name" value="AlkZ-like"/>
</dbReference>
<evidence type="ECO:0000256" key="1">
    <source>
        <dbReference type="SAM" id="MobiDB-lite"/>
    </source>
</evidence>
<organism evidence="2 3">
    <name type="scientific">Streptomyces formicae</name>
    <dbReference type="NCBI Taxonomy" id="1616117"/>
    <lineage>
        <taxon>Bacteria</taxon>
        <taxon>Bacillati</taxon>
        <taxon>Actinomycetota</taxon>
        <taxon>Actinomycetes</taxon>
        <taxon>Kitasatosporales</taxon>
        <taxon>Streptomycetaceae</taxon>
        <taxon>Streptomyces</taxon>
    </lineage>
</organism>
<evidence type="ECO:0000313" key="3">
    <source>
        <dbReference type="Proteomes" id="UP000828924"/>
    </source>
</evidence>
<accession>A0ABY3WHA2</accession>
<evidence type="ECO:0000313" key="2">
    <source>
        <dbReference type="EMBL" id="UNM11953.1"/>
    </source>
</evidence>
<name>A0ABY3WHA2_9ACTN</name>
<feature type="region of interest" description="Disordered" evidence="1">
    <location>
        <begin position="175"/>
        <end position="212"/>
    </location>
</feature>
<dbReference type="PANTHER" id="PTHR38479">
    <property type="entry name" value="LMO0824 PROTEIN"/>
    <property type="match status" value="1"/>
</dbReference>
<dbReference type="PANTHER" id="PTHR38479:SF2">
    <property type="entry name" value="WINGED HELIX DNA-BINDING DOMAIN-CONTAINING PROTEIN"/>
    <property type="match status" value="1"/>
</dbReference>